<keyword evidence="4 7" id="KW-0436">Ligase</keyword>
<comment type="catalytic activity">
    <reaction evidence="7 8">
        <text>UDP-N-acetyl-alpha-D-muramoyl-L-alanine + D-glutamate + ATP = UDP-N-acetyl-alpha-D-muramoyl-L-alanyl-D-glutamate + ADP + phosphate + H(+)</text>
        <dbReference type="Rhea" id="RHEA:16429"/>
        <dbReference type="ChEBI" id="CHEBI:15378"/>
        <dbReference type="ChEBI" id="CHEBI:29986"/>
        <dbReference type="ChEBI" id="CHEBI:30616"/>
        <dbReference type="ChEBI" id="CHEBI:43474"/>
        <dbReference type="ChEBI" id="CHEBI:83898"/>
        <dbReference type="ChEBI" id="CHEBI:83900"/>
        <dbReference type="ChEBI" id="CHEBI:456216"/>
        <dbReference type="EC" id="6.3.2.9"/>
    </reaction>
</comment>
<evidence type="ECO:0000259" key="9">
    <source>
        <dbReference type="Pfam" id="PF02875"/>
    </source>
</evidence>
<dbReference type="EC" id="6.3.2.9" evidence="7 8"/>
<dbReference type="EMBL" id="CP122566">
    <property type="protein sequence ID" value="WGH93976.1"/>
    <property type="molecule type" value="Genomic_DNA"/>
</dbReference>
<name>A0AAJ6DD93_9MICC</name>
<comment type="similarity">
    <text evidence="7">Belongs to the MurCDEF family.</text>
</comment>
<dbReference type="InterPro" id="IPR036615">
    <property type="entry name" value="Mur_ligase_C_dom_sf"/>
</dbReference>
<dbReference type="SUPFAM" id="SSF53244">
    <property type="entry name" value="MurD-like peptide ligases, peptide-binding domain"/>
    <property type="match status" value="1"/>
</dbReference>
<dbReference type="PANTHER" id="PTHR43692">
    <property type="entry name" value="UDP-N-ACETYLMURAMOYLALANINE--D-GLUTAMATE LIGASE"/>
    <property type="match status" value="1"/>
</dbReference>
<dbReference type="InterPro" id="IPR004101">
    <property type="entry name" value="Mur_ligase_C"/>
</dbReference>
<dbReference type="HAMAP" id="MF_00639">
    <property type="entry name" value="MurD"/>
    <property type="match status" value="1"/>
</dbReference>
<dbReference type="RefSeq" id="WP_110122835.1">
    <property type="nucleotide sequence ID" value="NZ_CP122566.1"/>
</dbReference>
<keyword evidence="7 8" id="KW-0573">Peptidoglycan synthesis</keyword>
<dbReference type="GO" id="GO:0008764">
    <property type="term" value="F:UDP-N-acetylmuramoylalanine-D-glutamate ligase activity"/>
    <property type="evidence" value="ECO:0007669"/>
    <property type="project" value="UniProtKB-UniRule"/>
</dbReference>
<keyword evidence="6 7" id="KW-0067">ATP-binding</keyword>
<dbReference type="InterPro" id="IPR036565">
    <property type="entry name" value="Mur-like_cat_sf"/>
</dbReference>
<evidence type="ECO:0000256" key="4">
    <source>
        <dbReference type="ARBA" id="ARBA00022598"/>
    </source>
</evidence>
<protein>
    <recommendedName>
        <fullName evidence="7 8">UDP-N-acetylmuramoylalanine--D-glutamate ligase</fullName>
        <ecNumber evidence="7 8">6.3.2.9</ecNumber>
    </recommendedName>
    <alternativeName>
        <fullName evidence="7">D-glutamic acid-adding enzyme</fullName>
    </alternativeName>
    <alternativeName>
        <fullName evidence="7">UDP-N-acetylmuramoyl-L-alanyl-D-glutamate synthetase</fullName>
    </alternativeName>
</protein>
<reference evidence="11 12" key="1">
    <citation type="submission" date="2023-03" db="EMBL/GenBank/DDBJ databases">
        <title>Complete genome sequences of several Auritidibacter ignavus strains isolated from ear infections.</title>
        <authorList>
            <person name="Baehr T."/>
            <person name="Baumhoegger A.M."/>
        </authorList>
    </citation>
    <scope>NUCLEOTIDE SEQUENCE [LARGE SCALE GENOMIC DNA]</scope>
    <source>
        <strain evidence="11 12">BABAE-6</strain>
    </source>
</reference>
<dbReference type="GO" id="GO:0051301">
    <property type="term" value="P:cell division"/>
    <property type="evidence" value="ECO:0007669"/>
    <property type="project" value="UniProtKB-KW"/>
</dbReference>
<evidence type="ECO:0000256" key="6">
    <source>
        <dbReference type="ARBA" id="ARBA00022840"/>
    </source>
</evidence>
<dbReference type="SUPFAM" id="SSF51984">
    <property type="entry name" value="MurCD N-terminal domain"/>
    <property type="match status" value="1"/>
</dbReference>
<keyword evidence="7 8" id="KW-0961">Cell wall biogenesis/degradation</keyword>
<evidence type="ECO:0000256" key="3">
    <source>
        <dbReference type="ARBA" id="ARBA00022490"/>
    </source>
</evidence>
<comment type="function">
    <text evidence="7 8">Cell wall formation. Catalyzes the addition of glutamate to the nucleotide precursor UDP-N-acetylmuramoyl-L-alanine (UMA).</text>
</comment>
<dbReference type="SUPFAM" id="SSF53623">
    <property type="entry name" value="MurD-like peptide ligases, catalytic domain"/>
    <property type="match status" value="1"/>
</dbReference>
<feature type="domain" description="Mur ligase central" evidence="10">
    <location>
        <begin position="147"/>
        <end position="331"/>
    </location>
</feature>
<keyword evidence="7 8" id="KW-0131">Cell cycle</keyword>
<evidence type="ECO:0000313" key="11">
    <source>
        <dbReference type="EMBL" id="WGH93976.1"/>
    </source>
</evidence>
<dbReference type="NCBIfam" id="TIGR01087">
    <property type="entry name" value="murD"/>
    <property type="match status" value="1"/>
</dbReference>
<dbReference type="AlphaFoldDB" id="A0AAJ6DD93"/>
<dbReference type="GO" id="GO:0005524">
    <property type="term" value="F:ATP binding"/>
    <property type="evidence" value="ECO:0007669"/>
    <property type="project" value="UniProtKB-UniRule"/>
</dbReference>
<comment type="subcellular location">
    <subcellularLocation>
        <location evidence="1 7 8">Cytoplasm</location>
    </subcellularLocation>
</comment>
<keyword evidence="12" id="KW-1185">Reference proteome</keyword>
<evidence type="ECO:0000256" key="8">
    <source>
        <dbReference type="RuleBase" id="RU003664"/>
    </source>
</evidence>
<sequence>MGDCAVTVHHDLSALTTWDSDWAGLRVLVTGLGVTGFSVADTLAELGAEVVVVDGQDDDKRRHAADTLKIVGVREVLLGHQAVSGLPDENLWGGPLELVVTSPGWNPAQPVLAAAATAGVPIWSEIDLAWRVRIREGRRTAEWLALTGTNGKTTVVTMAESMAQAAGLDAIAVGNVGTPILDAIRRPEGFDVLIIELSSFQLHWTHHFEPVASAVLNIAEDHLDWHGGFDNYAADKAKIYENTRVACIFNENQPATMRMVENADVQEGCRAISFTTDVPARSMFGVVDGLLVDRAFLEDRHHSALELAAITDIGVIVPEHQVANALAAAALVRAIDVPPQAVKQGLRNYAPEPHRVELIAGGPQGETLQTLWIDDTKATNPHATDAALKAFNSVIWVAGGLPKGLSYDQLVKDHASRLKAVIVVGLDPAPVTEALTRHAPEVPVYTQYLRDTNSDPTDGWSVMTHVVELAAQLADDEDTVLLSPAAASFDQFSSYGDRGEAFQHAVRQHLGIAPPPTDAPDDQS</sequence>
<keyword evidence="3 7" id="KW-0963">Cytoplasm</keyword>
<evidence type="ECO:0000313" key="12">
    <source>
        <dbReference type="Proteomes" id="UP001224674"/>
    </source>
</evidence>
<keyword evidence="7 8" id="KW-0132">Cell division</keyword>
<dbReference type="GO" id="GO:0005737">
    <property type="term" value="C:cytoplasm"/>
    <property type="evidence" value="ECO:0007669"/>
    <property type="project" value="UniProtKB-SubCell"/>
</dbReference>
<evidence type="ECO:0000256" key="1">
    <source>
        <dbReference type="ARBA" id="ARBA00004496"/>
    </source>
</evidence>
<evidence type="ECO:0000259" key="10">
    <source>
        <dbReference type="Pfam" id="PF08245"/>
    </source>
</evidence>
<dbReference type="Pfam" id="PF02875">
    <property type="entry name" value="Mur_ligase_C"/>
    <property type="match status" value="1"/>
</dbReference>
<feature type="binding site" evidence="7">
    <location>
        <begin position="148"/>
        <end position="154"/>
    </location>
    <ligand>
        <name>ATP</name>
        <dbReference type="ChEBI" id="CHEBI:30616"/>
    </ligand>
</feature>
<gene>
    <name evidence="7 11" type="primary">murD</name>
    <name evidence="11" type="ORF">QDX21_04040</name>
</gene>
<dbReference type="Gene3D" id="3.40.1190.10">
    <property type="entry name" value="Mur-like, catalytic domain"/>
    <property type="match status" value="1"/>
</dbReference>
<dbReference type="Pfam" id="PF21799">
    <property type="entry name" value="MurD-like_N"/>
    <property type="match status" value="1"/>
</dbReference>
<proteinExistence type="inferred from homology"/>
<evidence type="ECO:0000256" key="5">
    <source>
        <dbReference type="ARBA" id="ARBA00022741"/>
    </source>
</evidence>
<dbReference type="Proteomes" id="UP001224674">
    <property type="component" value="Chromosome"/>
</dbReference>
<keyword evidence="5 7" id="KW-0547">Nucleotide-binding</keyword>
<dbReference type="Gene3D" id="3.90.190.20">
    <property type="entry name" value="Mur ligase, C-terminal domain"/>
    <property type="match status" value="1"/>
</dbReference>
<dbReference type="PANTHER" id="PTHR43692:SF1">
    <property type="entry name" value="UDP-N-ACETYLMURAMOYLALANINE--D-GLUTAMATE LIGASE"/>
    <property type="match status" value="1"/>
</dbReference>
<feature type="domain" description="Mur ligase C-terminal" evidence="9">
    <location>
        <begin position="369"/>
        <end position="485"/>
    </location>
</feature>
<accession>A0AAJ6DD93</accession>
<dbReference type="InterPro" id="IPR013221">
    <property type="entry name" value="Mur_ligase_cen"/>
</dbReference>
<dbReference type="Pfam" id="PF08245">
    <property type="entry name" value="Mur_ligase_M"/>
    <property type="match status" value="1"/>
</dbReference>
<dbReference type="InterPro" id="IPR005762">
    <property type="entry name" value="MurD"/>
</dbReference>
<evidence type="ECO:0000256" key="7">
    <source>
        <dbReference type="HAMAP-Rule" id="MF_00639"/>
    </source>
</evidence>
<organism evidence="11 12">
    <name type="scientific">Auritidibacter ignavus</name>
    <dbReference type="NCBI Taxonomy" id="678932"/>
    <lineage>
        <taxon>Bacteria</taxon>
        <taxon>Bacillati</taxon>
        <taxon>Actinomycetota</taxon>
        <taxon>Actinomycetes</taxon>
        <taxon>Micrococcales</taxon>
        <taxon>Micrococcaceae</taxon>
        <taxon>Auritidibacter</taxon>
    </lineage>
</organism>
<dbReference type="GO" id="GO:0008360">
    <property type="term" value="P:regulation of cell shape"/>
    <property type="evidence" value="ECO:0007669"/>
    <property type="project" value="UniProtKB-KW"/>
</dbReference>
<dbReference type="GO" id="GO:0009252">
    <property type="term" value="P:peptidoglycan biosynthetic process"/>
    <property type="evidence" value="ECO:0007669"/>
    <property type="project" value="UniProtKB-UniRule"/>
</dbReference>
<keyword evidence="7 8" id="KW-0133">Cell shape</keyword>
<evidence type="ECO:0000256" key="2">
    <source>
        <dbReference type="ARBA" id="ARBA00004752"/>
    </source>
</evidence>
<dbReference type="Gene3D" id="3.40.50.720">
    <property type="entry name" value="NAD(P)-binding Rossmann-like Domain"/>
    <property type="match status" value="1"/>
</dbReference>
<dbReference type="GO" id="GO:0071555">
    <property type="term" value="P:cell wall organization"/>
    <property type="evidence" value="ECO:0007669"/>
    <property type="project" value="UniProtKB-KW"/>
</dbReference>
<comment type="pathway">
    <text evidence="2 7 8">Cell wall biogenesis; peptidoglycan biosynthesis.</text>
</comment>